<evidence type="ECO:0008006" key="3">
    <source>
        <dbReference type="Google" id="ProtNLM"/>
    </source>
</evidence>
<dbReference type="EMBL" id="ML976088">
    <property type="protein sequence ID" value="KAF1939107.1"/>
    <property type="molecule type" value="Genomic_DNA"/>
</dbReference>
<protein>
    <recommendedName>
        <fullName evidence="3">BTB domain-containing protein</fullName>
    </recommendedName>
</protein>
<evidence type="ECO:0000313" key="2">
    <source>
        <dbReference type="Proteomes" id="UP000800038"/>
    </source>
</evidence>
<gene>
    <name evidence="1" type="ORF">EJ02DRAFT_497885</name>
</gene>
<name>A0A6A5SPI4_9PLEO</name>
<keyword evidence="2" id="KW-1185">Reference proteome</keyword>
<reference evidence="1" key="1">
    <citation type="journal article" date="2020" name="Stud. Mycol.">
        <title>101 Dothideomycetes genomes: a test case for predicting lifestyles and emergence of pathogens.</title>
        <authorList>
            <person name="Haridas S."/>
            <person name="Albert R."/>
            <person name="Binder M."/>
            <person name="Bloem J."/>
            <person name="Labutti K."/>
            <person name="Salamov A."/>
            <person name="Andreopoulos B."/>
            <person name="Baker S."/>
            <person name="Barry K."/>
            <person name="Bills G."/>
            <person name="Bluhm B."/>
            <person name="Cannon C."/>
            <person name="Castanera R."/>
            <person name="Culley D."/>
            <person name="Daum C."/>
            <person name="Ezra D."/>
            <person name="Gonzalez J."/>
            <person name="Henrissat B."/>
            <person name="Kuo A."/>
            <person name="Liang C."/>
            <person name="Lipzen A."/>
            <person name="Lutzoni F."/>
            <person name="Magnuson J."/>
            <person name="Mondo S."/>
            <person name="Nolan M."/>
            <person name="Ohm R."/>
            <person name="Pangilinan J."/>
            <person name="Park H.-J."/>
            <person name="Ramirez L."/>
            <person name="Alfaro M."/>
            <person name="Sun H."/>
            <person name="Tritt A."/>
            <person name="Yoshinaga Y."/>
            <person name="Zwiers L.-H."/>
            <person name="Turgeon B."/>
            <person name="Goodwin S."/>
            <person name="Spatafora J."/>
            <person name="Crous P."/>
            <person name="Grigoriev I."/>
        </authorList>
    </citation>
    <scope>NUCLEOTIDE SEQUENCE</scope>
    <source>
        <strain evidence="1">CBS 161.51</strain>
    </source>
</reference>
<proteinExistence type="predicted"/>
<dbReference type="PANTHER" id="PTHR47843">
    <property type="entry name" value="BTB DOMAIN-CONTAINING PROTEIN-RELATED"/>
    <property type="match status" value="1"/>
</dbReference>
<dbReference type="Proteomes" id="UP000800038">
    <property type="component" value="Unassembled WGS sequence"/>
</dbReference>
<dbReference type="InterPro" id="IPR011333">
    <property type="entry name" value="SKP1/BTB/POZ_sf"/>
</dbReference>
<sequence length="267" mass="30344">MHSAAIAKLSGPLNCLINGPMKEAQENRTRLLDPQVENFERISDFAYRGEYSSPVCVYSKCSPAGRSPAGRSYNAYNQSRTLTGMNKFEPEELGKCRGQEKASHYIPRTTGLSRLQAHFEARQYLANGPPRSKLGSNFAPASNTSSTQDFAPVFLAYTRLYAFAEQYMVFPLKELTLQKLHHTLASFMLFESCRPAITKLARYVYDSHWIPDRGTSGRIDGLRELVVEYMAIHTRDVKNLEDHRRFGGEEGEFAVDLMDALQTWWRL</sequence>
<evidence type="ECO:0000313" key="1">
    <source>
        <dbReference type="EMBL" id="KAF1939107.1"/>
    </source>
</evidence>
<dbReference type="OrthoDB" id="9997739at2759"/>
<accession>A0A6A5SPI4</accession>
<dbReference type="AlphaFoldDB" id="A0A6A5SPI4"/>
<organism evidence="1 2">
    <name type="scientific">Clathrospora elynae</name>
    <dbReference type="NCBI Taxonomy" id="706981"/>
    <lineage>
        <taxon>Eukaryota</taxon>
        <taxon>Fungi</taxon>
        <taxon>Dikarya</taxon>
        <taxon>Ascomycota</taxon>
        <taxon>Pezizomycotina</taxon>
        <taxon>Dothideomycetes</taxon>
        <taxon>Pleosporomycetidae</taxon>
        <taxon>Pleosporales</taxon>
        <taxon>Diademaceae</taxon>
        <taxon>Clathrospora</taxon>
    </lineage>
</organism>
<dbReference type="Gene3D" id="3.30.710.10">
    <property type="entry name" value="Potassium Channel Kv1.1, Chain A"/>
    <property type="match status" value="1"/>
</dbReference>